<comment type="caution">
    <text evidence="2">The sequence shown here is derived from an EMBL/GenBank/DDBJ whole genome shotgun (WGS) entry which is preliminary data.</text>
</comment>
<dbReference type="Proteomes" id="UP001152320">
    <property type="component" value="Unassembled WGS sequence"/>
</dbReference>
<protein>
    <submittedName>
        <fullName evidence="2">Uncharacterized protein</fullName>
    </submittedName>
</protein>
<dbReference type="AlphaFoldDB" id="A0A9Q0YGR4"/>
<keyword evidence="3" id="KW-1185">Reference proteome</keyword>
<reference evidence="2" key="1">
    <citation type="submission" date="2021-10" db="EMBL/GenBank/DDBJ databases">
        <title>Tropical sea cucumber genome reveals ecological adaptation and Cuvierian tubules defense mechanism.</title>
        <authorList>
            <person name="Chen T."/>
        </authorList>
    </citation>
    <scope>NUCLEOTIDE SEQUENCE</scope>
    <source>
        <strain evidence="2">Nanhai2018</strain>
        <tissue evidence="2">Muscle</tissue>
    </source>
</reference>
<proteinExistence type="predicted"/>
<dbReference type="OrthoDB" id="6367123at2759"/>
<dbReference type="EMBL" id="JAIZAY010000386">
    <property type="protein sequence ID" value="KAJ8018406.1"/>
    <property type="molecule type" value="Genomic_DNA"/>
</dbReference>
<evidence type="ECO:0000313" key="2">
    <source>
        <dbReference type="EMBL" id="KAJ8018406.1"/>
    </source>
</evidence>
<sequence length="145" mass="15740">MVILIEGNTALPLHRVVPKAHIRYFGSPRNLLLIVQSGGARSQVISQQTLWQMPAVGARQSRVSQPGEREHVSGSGPTSYSARASADVGPAHEPSQSGPEPMVEEPRSPSPDEVAHQVEQDFLAAKQCDQNRLFRPAESTLAKLK</sequence>
<evidence type="ECO:0000313" key="3">
    <source>
        <dbReference type="Proteomes" id="UP001152320"/>
    </source>
</evidence>
<organism evidence="2 3">
    <name type="scientific">Holothuria leucospilota</name>
    <name type="common">Black long sea cucumber</name>
    <name type="synonym">Mertensiothuria leucospilota</name>
    <dbReference type="NCBI Taxonomy" id="206669"/>
    <lineage>
        <taxon>Eukaryota</taxon>
        <taxon>Metazoa</taxon>
        <taxon>Echinodermata</taxon>
        <taxon>Eleutherozoa</taxon>
        <taxon>Echinozoa</taxon>
        <taxon>Holothuroidea</taxon>
        <taxon>Aspidochirotacea</taxon>
        <taxon>Aspidochirotida</taxon>
        <taxon>Holothuriidae</taxon>
        <taxon>Holothuria</taxon>
    </lineage>
</organism>
<evidence type="ECO:0000256" key="1">
    <source>
        <dbReference type="SAM" id="MobiDB-lite"/>
    </source>
</evidence>
<accession>A0A9Q0YGR4</accession>
<feature type="region of interest" description="Disordered" evidence="1">
    <location>
        <begin position="55"/>
        <end position="118"/>
    </location>
</feature>
<gene>
    <name evidence="2" type="ORF">HOLleu_43623</name>
</gene>
<name>A0A9Q0YGR4_HOLLE</name>